<sequence length="306" mass="34527">MKLRSIPLAMALLGLCGVGLMAVAQKKDEKEVSKQERVAAALPEKAPAEAKKKRKLLVFSVTRGFRHGSIGTGKMALQMMGEKTGAYEAVVSDDLANFEKDRITQFDAICFLNTTMEVFLPPKGQWNKMSDEEKKQAEERDARLKKNLLQYVKNGGGFVGIHAASDTFYKWSEYGDMLGGYFDGHPWRSNTSVSIKVEKGKEKHPIVANLNGESLNFKEEIYQLKDPYDSSKVNMLLRLDTEKSDMKVKGIKRTDNDFGVSWTKPYGEGRVFYCSLGHNDYIYWHPKVLEIYLAGIQWACGDLEVE</sequence>
<keyword evidence="2" id="KW-0732">Signal</keyword>
<evidence type="ECO:0000313" key="4">
    <source>
        <dbReference type="EMBL" id="GAA5497195.1"/>
    </source>
</evidence>
<dbReference type="EMBL" id="BAABRL010000012">
    <property type="protein sequence ID" value="GAA5497195.1"/>
    <property type="molecule type" value="Genomic_DNA"/>
</dbReference>
<evidence type="ECO:0000259" key="3">
    <source>
        <dbReference type="Pfam" id="PF06283"/>
    </source>
</evidence>
<feature type="coiled-coil region" evidence="1">
    <location>
        <begin position="127"/>
        <end position="154"/>
    </location>
</feature>
<feature type="domain" description="ThuA-like" evidence="3">
    <location>
        <begin position="55"/>
        <end position="299"/>
    </location>
</feature>
<dbReference type="RefSeq" id="WP_346189735.1">
    <property type="nucleotide sequence ID" value="NZ_BAABRL010000012.1"/>
</dbReference>
<dbReference type="Pfam" id="PF06283">
    <property type="entry name" value="ThuA"/>
    <property type="match status" value="1"/>
</dbReference>
<dbReference type="PANTHER" id="PTHR40469:SF2">
    <property type="entry name" value="GALACTOSE-BINDING DOMAIN-LIKE SUPERFAMILY PROTEIN"/>
    <property type="match status" value="1"/>
</dbReference>
<dbReference type="Gene3D" id="3.40.50.880">
    <property type="match status" value="1"/>
</dbReference>
<organism evidence="4 5">
    <name type="scientific">Rubritalea halochordaticola</name>
    <dbReference type="NCBI Taxonomy" id="714537"/>
    <lineage>
        <taxon>Bacteria</taxon>
        <taxon>Pseudomonadati</taxon>
        <taxon>Verrucomicrobiota</taxon>
        <taxon>Verrucomicrobiia</taxon>
        <taxon>Verrucomicrobiales</taxon>
        <taxon>Rubritaleaceae</taxon>
        <taxon>Rubritalea</taxon>
    </lineage>
</organism>
<dbReference type="InterPro" id="IPR029062">
    <property type="entry name" value="Class_I_gatase-like"/>
</dbReference>
<feature type="chain" id="PRO_5046101464" description="ThuA-like domain-containing protein" evidence="2">
    <location>
        <begin position="27"/>
        <end position="306"/>
    </location>
</feature>
<proteinExistence type="predicted"/>
<comment type="caution">
    <text evidence="4">The sequence shown here is derived from an EMBL/GenBank/DDBJ whole genome shotgun (WGS) entry which is preliminary data.</text>
</comment>
<dbReference type="InterPro" id="IPR029010">
    <property type="entry name" value="ThuA-like"/>
</dbReference>
<gene>
    <name evidence="4" type="ORF">Rhal01_03387</name>
</gene>
<reference evidence="4 5" key="1">
    <citation type="submission" date="2024-02" db="EMBL/GenBank/DDBJ databases">
        <title>Rubritalea halochordaticola NBRC 107102.</title>
        <authorList>
            <person name="Ichikawa N."/>
            <person name="Katano-Makiyama Y."/>
            <person name="Hidaka K."/>
        </authorList>
    </citation>
    <scope>NUCLEOTIDE SEQUENCE [LARGE SCALE GENOMIC DNA]</scope>
    <source>
        <strain evidence="4 5">NBRC 107102</strain>
    </source>
</reference>
<feature type="signal peptide" evidence="2">
    <location>
        <begin position="1"/>
        <end position="26"/>
    </location>
</feature>
<keyword evidence="1" id="KW-0175">Coiled coil</keyword>
<protein>
    <recommendedName>
        <fullName evidence="3">ThuA-like domain-containing protein</fullName>
    </recommendedName>
</protein>
<evidence type="ECO:0000256" key="2">
    <source>
        <dbReference type="SAM" id="SignalP"/>
    </source>
</evidence>
<evidence type="ECO:0000256" key="1">
    <source>
        <dbReference type="SAM" id="Coils"/>
    </source>
</evidence>
<dbReference type="SUPFAM" id="SSF52317">
    <property type="entry name" value="Class I glutamine amidotransferase-like"/>
    <property type="match status" value="1"/>
</dbReference>
<accession>A0ABP9V5D9</accession>
<keyword evidence="5" id="KW-1185">Reference proteome</keyword>
<dbReference type="PANTHER" id="PTHR40469">
    <property type="entry name" value="SECRETED GLYCOSYL HYDROLASE"/>
    <property type="match status" value="1"/>
</dbReference>
<name>A0ABP9V5D9_9BACT</name>
<dbReference type="Proteomes" id="UP001424741">
    <property type="component" value="Unassembled WGS sequence"/>
</dbReference>
<evidence type="ECO:0000313" key="5">
    <source>
        <dbReference type="Proteomes" id="UP001424741"/>
    </source>
</evidence>